<keyword evidence="2" id="KW-1185">Reference proteome</keyword>
<dbReference type="Pfam" id="PF05704">
    <property type="entry name" value="Caps_synth"/>
    <property type="match status" value="1"/>
</dbReference>
<dbReference type="GO" id="GO:0016757">
    <property type="term" value="F:glycosyltransferase activity"/>
    <property type="evidence" value="ECO:0007669"/>
    <property type="project" value="InterPro"/>
</dbReference>
<protein>
    <submittedName>
        <fullName evidence="1">EpsC</fullName>
    </submittedName>
</protein>
<reference evidence="1 2" key="1">
    <citation type="journal article" date="2017" name="BMC Genomics">
        <title>Comparative genomic and phylogenomic analyses of the Bifidobacteriaceae family.</title>
        <authorList>
            <person name="Lugli G.A."/>
            <person name="Milani C."/>
            <person name="Turroni F."/>
            <person name="Duranti S."/>
            <person name="Mancabelli L."/>
            <person name="Mangifesta M."/>
            <person name="Ferrario C."/>
            <person name="Modesto M."/>
            <person name="Mattarelli P."/>
            <person name="Jiri K."/>
            <person name="van Sinderen D."/>
            <person name="Ventura M."/>
        </authorList>
    </citation>
    <scope>NUCLEOTIDE SEQUENCE [LARGE SCALE GENOMIC DNA]</scope>
    <source>
        <strain evidence="1 2">DSM 28807</strain>
    </source>
</reference>
<organism evidence="1 2">
    <name type="scientific">Bifidobacterium lemurum</name>
    <dbReference type="NCBI Taxonomy" id="1603886"/>
    <lineage>
        <taxon>Bacteria</taxon>
        <taxon>Bacillati</taxon>
        <taxon>Actinomycetota</taxon>
        <taxon>Actinomycetes</taxon>
        <taxon>Bifidobacteriales</taxon>
        <taxon>Bifidobacteriaceae</taxon>
        <taxon>Bifidobacterium</taxon>
    </lineage>
</organism>
<dbReference type="STRING" id="1603886.GCA_001895165_00141"/>
<proteinExistence type="predicted"/>
<evidence type="ECO:0000313" key="2">
    <source>
        <dbReference type="Proteomes" id="UP000216352"/>
    </source>
</evidence>
<dbReference type="Proteomes" id="UP000216352">
    <property type="component" value="Unassembled WGS sequence"/>
</dbReference>
<dbReference type="EMBL" id="MWWX01000010">
    <property type="protein sequence ID" value="OZG61327.1"/>
    <property type="molecule type" value="Genomic_DNA"/>
</dbReference>
<dbReference type="AlphaFoldDB" id="A0A261FQ92"/>
<name>A0A261FQ92_9BIFI</name>
<comment type="caution">
    <text evidence="1">The sequence shown here is derived from an EMBL/GenBank/DDBJ whole genome shotgun (WGS) entry which is preliminary data.</text>
</comment>
<sequence length="331" mass="38932">MINDFRLTNKPYLTSMFIPLLIRKMENCQFLISKKRIDQVYSFFSKETQKYIRKEYDFLFRDYNKRTETAIPFLKTDRVPVWTCWLTGINSAPELIRAVVHNQKSVLEGGQFDYRILTLDNYDQYVSLPGKIIDRFNAGIIEPAFFSDILRCATLHQNGGIWLDSTVLLSKSIPLEILSHPFYYAKGVRLAKKDMSTMPQTSKFATYFLACQKGSLFLQYLYEVLLEYWCRNDFCIEYLIFNDMAIVGLSYIELFQQENILIPNNNTGCEILQHMLSKDFVSNGKQLDEFTYIHKLARKAYYDDLSISLIKKYCYNLLSFDEMVARIVARY</sequence>
<evidence type="ECO:0000313" key="1">
    <source>
        <dbReference type="EMBL" id="OZG61327.1"/>
    </source>
</evidence>
<accession>A0A261FQ92</accession>
<dbReference type="Gene3D" id="3.90.550.20">
    <property type="match status" value="1"/>
</dbReference>
<dbReference type="SUPFAM" id="SSF53448">
    <property type="entry name" value="Nucleotide-diphospho-sugar transferases"/>
    <property type="match status" value="1"/>
</dbReference>
<gene>
    <name evidence="1" type="ORF">BLEM_1539</name>
</gene>
<dbReference type="InterPro" id="IPR029044">
    <property type="entry name" value="Nucleotide-diphossugar_trans"/>
</dbReference>
<dbReference type="InterPro" id="IPR008441">
    <property type="entry name" value="AfumC-like_glycosyl_Trfase"/>
</dbReference>